<dbReference type="AlphaFoldDB" id="A0A0A6P3K1"/>
<gene>
    <name evidence="1" type="ORF">PN36_31335</name>
</gene>
<dbReference type="Proteomes" id="UP000030428">
    <property type="component" value="Unassembled WGS sequence"/>
</dbReference>
<keyword evidence="2" id="KW-1185">Reference proteome</keyword>
<organism evidence="1 2">
    <name type="scientific">Candidatus Thiomargarita nelsonii</name>
    <dbReference type="NCBI Taxonomy" id="1003181"/>
    <lineage>
        <taxon>Bacteria</taxon>
        <taxon>Pseudomonadati</taxon>
        <taxon>Pseudomonadota</taxon>
        <taxon>Gammaproteobacteria</taxon>
        <taxon>Thiotrichales</taxon>
        <taxon>Thiotrichaceae</taxon>
        <taxon>Thiomargarita</taxon>
    </lineage>
</organism>
<dbReference type="EMBL" id="JSZA02000247">
    <property type="protein sequence ID" value="KHD04904.1"/>
    <property type="molecule type" value="Genomic_DNA"/>
</dbReference>
<protein>
    <submittedName>
        <fullName evidence="1">Uncharacterized protein</fullName>
    </submittedName>
</protein>
<evidence type="ECO:0000313" key="1">
    <source>
        <dbReference type="EMBL" id="KHD04904.1"/>
    </source>
</evidence>
<name>A0A0A6P3K1_9GAMM</name>
<comment type="caution">
    <text evidence="1">The sequence shown here is derived from an EMBL/GenBank/DDBJ whole genome shotgun (WGS) entry which is preliminary data.</text>
</comment>
<proteinExistence type="predicted"/>
<evidence type="ECO:0000313" key="2">
    <source>
        <dbReference type="Proteomes" id="UP000030428"/>
    </source>
</evidence>
<accession>A0A0A6P3K1</accession>
<sequence length="103" mass="11754">MPSQLLWKLWVHLWLGDIDSRFLLVVIIGTGYLVQESGNLKTIQRTQFKYQTVKTVGNLTKFSTLNCKLLLKDAEFSQDGEVFGLAQELVAKYSCSVSTEFYI</sequence>
<reference evidence="1 2" key="1">
    <citation type="journal article" date="2016" name="Front. Microbiol.">
        <title>Single-Cell (Meta-)Genomics of a Dimorphic Candidatus Thiomargarita nelsonii Reveals Genomic Plasticity.</title>
        <authorList>
            <person name="Flood B.E."/>
            <person name="Fliss P."/>
            <person name="Jones D.S."/>
            <person name="Dick G.J."/>
            <person name="Jain S."/>
            <person name="Kaster A.K."/>
            <person name="Winkel M."/>
            <person name="Mussmann M."/>
            <person name="Bailey J."/>
        </authorList>
    </citation>
    <scope>NUCLEOTIDE SEQUENCE [LARGE SCALE GENOMIC DNA]</scope>
    <source>
        <strain evidence="1">Hydrate Ridge</strain>
    </source>
</reference>